<name>A0A540MIP7_MALBA</name>
<protein>
    <recommendedName>
        <fullName evidence="7">Reverse transcriptase RNase H-like domain-containing protein</fullName>
    </recommendedName>
</protein>
<evidence type="ECO:0000256" key="6">
    <source>
        <dbReference type="ARBA" id="ARBA00022918"/>
    </source>
</evidence>
<keyword evidence="1" id="KW-0808">Transferase</keyword>
<evidence type="ECO:0000256" key="3">
    <source>
        <dbReference type="ARBA" id="ARBA00022722"/>
    </source>
</evidence>
<dbReference type="AlphaFoldDB" id="A0A540MIP7"/>
<keyword evidence="6" id="KW-0695">RNA-directed DNA polymerase</keyword>
<dbReference type="Gene3D" id="3.10.20.370">
    <property type="match status" value="1"/>
</dbReference>
<feature type="domain" description="Reverse transcriptase RNase H-like" evidence="7">
    <location>
        <begin position="3"/>
        <end position="68"/>
    </location>
</feature>
<evidence type="ECO:0000259" key="7">
    <source>
        <dbReference type="Pfam" id="PF17917"/>
    </source>
</evidence>
<evidence type="ECO:0000256" key="4">
    <source>
        <dbReference type="ARBA" id="ARBA00022759"/>
    </source>
</evidence>
<organism evidence="8 9">
    <name type="scientific">Malus baccata</name>
    <name type="common">Siberian crab apple</name>
    <name type="synonym">Pyrus baccata</name>
    <dbReference type="NCBI Taxonomy" id="106549"/>
    <lineage>
        <taxon>Eukaryota</taxon>
        <taxon>Viridiplantae</taxon>
        <taxon>Streptophyta</taxon>
        <taxon>Embryophyta</taxon>
        <taxon>Tracheophyta</taxon>
        <taxon>Spermatophyta</taxon>
        <taxon>Magnoliopsida</taxon>
        <taxon>eudicotyledons</taxon>
        <taxon>Gunneridae</taxon>
        <taxon>Pentapetalae</taxon>
        <taxon>rosids</taxon>
        <taxon>fabids</taxon>
        <taxon>Rosales</taxon>
        <taxon>Rosaceae</taxon>
        <taxon>Amygdaloideae</taxon>
        <taxon>Maleae</taxon>
        <taxon>Malus</taxon>
    </lineage>
</organism>
<gene>
    <name evidence="8" type="ORF">C1H46_015723</name>
</gene>
<dbReference type="Pfam" id="PF17917">
    <property type="entry name" value="RT_RNaseH"/>
    <property type="match status" value="1"/>
</dbReference>
<accession>A0A540MIP7</accession>
<dbReference type="EMBL" id="VIEB01000250">
    <property type="protein sequence ID" value="TQD98666.1"/>
    <property type="molecule type" value="Genomic_DNA"/>
</dbReference>
<dbReference type="CDD" id="cd09274">
    <property type="entry name" value="RNase_HI_RT_Ty3"/>
    <property type="match status" value="1"/>
</dbReference>
<keyword evidence="2" id="KW-0548">Nucleotidyltransferase</keyword>
<sequence>MQQSRVIAYASRQLKTHERNYPTHDLELAAIVFALKIWRHYLYGEKCKIFTDHKSLQYLFTQHDLNLRQ</sequence>
<dbReference type="InterPro" id="IPR041373">
    <property type="entry name" value="RT_RNaseH"/>
</dbReference>
<keyword evidence="4" id="KW-0255">Endonuclease</keyword>
<evidence type="ECO:0000256" key="1">
    <source>
        <dbReference type="ARBA" id="ARBA00022679"/>
    </source>
</evidence>
<dbReference type="InterPro" id="IPR043502">
    <property type="entry name" value="DNA/RNA_pol_sf"/>
</dbReference>
<keyword evidence="3" id="KW-0540">Nuclease</keyword>
<reference evidence="8 9" key="1">
    <citation type="journal article" date="2019" name="G3 (Bethesda)">
        <title>Sequencing of a Wild Apple (Malus baccata) Genome Unravels the Differences Between Cultivated and Wild Apple Species Regarding Disease Resistance and Cold Tolerance.</title>
        <authorList>
            <person name="Chen X."/>
        </authorList>
    </citation>
    <scope>NUCLEOTIDE SEQUENCE [LARGE SCALE GENOMIC DNA]</scope>
    <source>
        <strain evidence="9">cv. Shandingzi</strain>
        <tissue evidence="8">Leaves</tissue>
    </source>
</reference>
<dbReference type="PANTHER" id="PTHR34072:SF59">
    <property type="entry name" value="CCHC-TYPE INTEGRASE"/>
    <property type="match status" value="1"/>
</dbReference>
<evidence type="ECO:0000256" key="2">
    <source>
        <dbReference type="ARBA" id="ARBA00022695"/>
    </source>
</evidence>
<dbReference type="Proteomes" id="UP000315295">
    <property type="component" value="Unassembled WGS sequence"/>
</dbReference>
<keyword evidence="5" id="KW-0378">Hydrolase</keyword>
<evidence type="ECO:0000313" key="9">
    <source>
        <dbReference type="Proteomes" id="UP000315295"/>
    </source>
</evidence>
<dbReference type="GO" id="GO:0004519">
    <property type="term" value="F:endonuclease activity"/>
    <property type="evidence" value="ECO:0007669"/>
    <property type="project" value="UniProtKB-KW"/>
</dbReference>
<comment type="caution">
    <text evidence="8">The sequence shown here is derived from an EMBL/GenBank/DDBJ whole genome shotgun (WGS) entry which is preliminary data.</text>
</comment>
<dbReference type="GO" id="GO:0016787">
    <property type="term" value="F:hydrolase activity"/>
    <property type="evidence" value="ECO:0007669"/>
    <property type="project" value="UniProtKB-KW"/>
</dbReference>
<dbReference type="PANTHER" id="PTHR34072">
    <property type="entry name" value="ENZYMATIC POLYPROTEIN-RELATED"/>
    <property type="match status" value="1"/>
</dbReference>
<keyword evidence="9" id="KW-1185">Reference proteome</keyword>
<evidence type="ECO:0000313" key="8">
    <source>
        <dbReference type="EMBL" id="TQD98666.1"/>
    </source>
</evidence>
<dbReference type="GO" id="GO:0003964">
    <property type="term" value="F:RNA-directed DNA polymerase activity"/>
    <property type="evidence" value="ECO:0007669"/>
    <property type="project" value="UniProtKB-KW"/>
</dbReference>
<evidence type="ECO:0000256" key="5">
    <source>
        <dbReference type="ARBA" id="ARBA00022801"/>
    </source>
</evidence>
<dbReference type="STRING" id="106549.A0A540MIP7"/>
<dbReference type="SUPFAM" id="SSF56672">
    <property type="entry name" value="DNA/RNA polymerases"/>
    <property type="match status" value="1"/>
</dbReference>
<proteinExistence type="predicted"/>